<dbReference type="PROSITE" id="PS51294">
    <property type="entry name" value="HTH_MYB"/>
    <property type="match status" value="2"/>
</dbReference>
<dbReference type="PANTHER" id="PTHR47999:SF96">
    <property type="entry name" value="TRANSCRIPTION REPRESSOR MYB6-LIKE"/>
    <property type="match status" value="1"/>
</dbReference>
<evidence type="ECO:0000256" key="2">
    <source>
        <dbReference type="ARBA" id="ARBA00022737"/>
    </source>
</evidence>
<dbReference type="Proteomes" id="UP000008311">
    <property type="component" value="Unassembled WGS sequence"/>
</dbReference>
<gene>
    <name evidence="11" type="ORF">RCOM_0712550</name>
</gene>
<evidence type="ECO:0000256" key="7">
    <source>
        <dbReference type="ARBA" id="ARBA00023242"/>
    </source>
</evidence>
<dbReference type="InterPro" id="IPR001005">
    <property type="entry name" value="SANT/Myb"/>
</dbReference>
<dbReference type="STRING" id="3988.B9RRC9"/>
<feature type="compositionally biased region" description="Polar residues" evidence="8">
    <location>
        <begin position="131"/>
        <end position="143"/>
    </location>
</feature>
<keyword evidence="12" id="KW-1185">Reference proteome</keyword>
<dbReference type="GO" id="GO:0005634">
    <property type="term" value="C:nucleus"/>
    <property type="evidence" value="ECO:0000318"/>
    <property type="project" value="GO_Central"/>
</dbReference>
<protein>
    <submittedName>
        <fullName evidence="11">R2r3-myb transcription factor, putative</fullName>
    </submittedName>
</protein>
<name>B9RRC9_RICCO</name>
<dbReference type="InterPro" id="IPR009057">
    <property type="entry name" value="Homeodomain-like_sf"/>
</dbReference>
<comment type="subcellular location">
    <subcellularLocation>
        <location evidence="1">Nucleus</location>
    </subcellularLocation>
</comment>
<dbReference type="GO" id="GO:0030154">
    <property type="term" value="P:cell differentiation"/>
    <property type="evidence" value="ECO:0000318"/>
    <property type="project" value="GO_Central"/>
</dbReference>
<evidence type="ECO:0000256" key="4">
    <source>
        <dbReference type="ARBA" id="ARBA00023125"/>
    </source>
</evidence>
<feature type="region of interest" description="Disordered" evidence="8">
    <location>
        <begin position="117"/>
        <end position="143"/>
    </location>
</feature>
<keyword evidence="3" id="KW-0805">Transcription regulation</keyword>
<dbReference type="FunFam" id="1.10.10.60:FF:000302">
    <property type="entry name" value="Transcription factor TT2"/>
    <property type="match status" value="1"/>
</dbReference>
<dbReference type="KEGG" id="rcu:8281198"/>
<feature type="compositionally biased region" description="Basic residues" evidence="8">
    <location>
        <begin position="117"/>
        <end position="130"/>
    </location>
</feature>
<feature type="domain" description="Myb-like" evidence="9">
    <location>
        <begin position="61"/>
        <end position="111"/>
    </location>
</feature>
<keyword evidence="4" id="KW-0238">DNA-binding</keyword>
<evidence type="ECO:0000256" key="3">
    <source>
        <dbReference type="ARBA" id="ARBA00023015"/>
    </source>
</evidence>
<reference evidence="12" key="1">
    <citation type="journal article" date="2010" name="Nat. Biotechnol.">
        <title>Draft genome sequence of the oilseed species Ricinus communis.</title>
        <authorList>
            <person name="Chan A.P."/>
            <person name="Crabtree J."/>
            <person name="Zhao Q."/>
            <person name="Lorenzi H."/>
            <person name="Orvis J."/>
            <person name="Puiu D."/>
            <person name="Melake-Berhan A."/>
            <person name="Jones K.M."/>
            <person name="Redman J."/>
            <person name="Chen G."/>
            <person name="Cahoon E.B."/>
            <person name="Gedil M."/>
            <person name="Stanke M."/>
            <person name="Haas B.J."/>
            <person name="Wortman J.R."/>
            <person name="Fraser-Liggett C.M."/>
            <person name="Ravel J."/>
            <person name="Rabinowicz P.D."/>
        </authorList>
    </citation>
    <scope>NUCLEOTIDE SEQUENCE [LARGE SCALE GENOMIC DNA]</scope>
    <source>
        <strain evidence="12">cv. Hale</strain>
    </source>
</reference>
<evidence type="ECO:0000256" key="8">
    <source>
        <dbReference type="SAM" id="MobiDB-lite"/>
    </source>
</evidence>
<evidence type="ECO:0000313" key="12">
    <source>
        <dbReference type="Proteomes" id="UP000008311"/>
    </source>
</evidence>
<dbReference type="Pfam" id="PF00249">
    <property type="entry name" value="Myb_DNA-binding"/>
    <property type="match status" value="2"/>
</dbReference>
<dbReference type="SMR" id="B9RRC9"/>
<sequence length="275" mass="31513">MGRQQRLDEGMNRGPWSPEEDEILTNYIKHYGVGKWTSVSRRAGLKRCAKSCRLRWLNYLRPNIKRGNISEDEEDLIIRLHKLLGNRWSLIAGRLPGRTDNEIKNYWNSNLKKKFEHKKSTQLRSTKHLQHPSQESKAPETSTQELLAKTIENPIPLDNGHDRTTDEKLFDSSLAPEDDYPLDLLMDFDLNELLSVKSTVISNEIDGCHETNVSAEAEDASIDPNIMVSRGDVPTQLDVLIGNTIRAEYQSPFGPFQPYNAFDIHIFPPYLSLLE</sequence>
<proteinExistence type="predicted"/>
<feature type="domain" description="Myb-like" evidence="9">
    <location>
        <begin position="8"/>
        <end position="60"/>
    </location>
</feature>
<evidence type="ECO:0000259" key="9">
    <source>
        <dbReference type="PROSITE" id="PS50090"/>
    </source>
</evidence>
<dbReference type="Gene3D" id="1.10.10.60">
    <property type="entry name" value="Homeodomain-like"/>
    <property type="match status" value="2"/>
</dbReference>
<dbReference type="GO" id="GO:0006355">
    <property type="term" value="P:regulation of DNA-templated transcription"/>
    <property type="evidence" value="ECO:0000318"/>
    <property type="project" value="GO_Central"/>
</dbReference>
<feature type="domain" description="HTH myb-type" evidence="10">
    <location>
        <begin position="65"/>
        <end position="115"/>
    </location>
</feature>
<evidence type="ECO:0000313" key="11">
    <source>
        <dbReference type="EMBL" id="EEF46300.1"/>
    </source>
</evidence>
<organism evidence="11 12">
    <name type="scientific">Ricinus communis</name>
    <name type="common">Castor bean</name>
    <dbReference type="NCBI Taxonomy" id="3988"/>
    <lineage>
        <taxon>Eukaryota</taxon>
        <taxon>Viridiplantae</taxon>
        <taxon>Streptophyta</taxon>
        <taxon>Embryophyta</taxon>
        <taxon>Tracheophyta</taxon>
        <taxon>Spermatophyta</taxon>
        <taxon>Magnoliopsida</taxon>
        <taxon>eudicotyledons</taxon>
        <taxon>Gunneridae</taxon>
        <taxon>Pentapetalae</taxon>
        <taxon>rosids</taxon>
        <taxon>fabids</taxon>
        <taxon>Malpighiales</taxon>
        <taxon>Euphorbiaceae</taxon>
        <taxon>Acalyphoideae</taxon>
        <taxon>Acalypheae</taxon>
        <taxon>Ricinus</taxon>
    </lineage>
</organism>
<evidence type="ECO:0000256" key="6">
    <source>
        <dbReference type="ARBA" id="ARBA00023163"/>
    </source>
</evidence>
<dbReference type="InterPro" id="IPR017930">
    <property type="entry name" value="Myb_dom"/>
</dbReference>
<keyword evidence="7" id="KW-0539">Nucleus</keyword>
<dbReference type="GO" id="GO:0000976">
    <property type="term" value="F:transcription cis-regulatory region binding"/>
    <property type="evidence" value="ECO:0000318"/>
    <property type="project" value="GO_Central"/>
</dbReference>
<accession>B9RRC9</accession>
<evidence type="ECO:0000256" key="1">
    <source>
        <dbReference type="ARBA" id="ARBA00004123"/>
    </source>
</evidence>
<evidence type="ECO:0000256" key="5">
    <source>
        <dbReference type="ARBA" id="ARBA00023159"/>
    </source>
</evidence>
<keyword evidence="2" id="KW-0677">Repeat</keyword>
<feature type="domain" description="HTH myb-type" evidence="10">
    <location>
        <begin position="8"/>
        <end position="64"/>
    </location>
</feature>
<dbReference type="FunFam" id="1.10.10.60:FF:000015">
    <property type="entry name" value="Transcription factor RAX3"/>
    <property type="match status" value="1"/>
</dbReference>
<dbReference type="PROSITE" id="PS50090">
    <property type="entry name" value="MYB_LIKE"/>
    <property type="match status" value="2"/>
</dbReference>
<dbReference type="EMBL" id="EQ973802">
    <property type="protein sequence ID" value="EEF46300.1"/>
    <property type="molecule type" value="Genomic_DNA"/>
</dbReference>
<keyword evidence="6" id="KW-0804">Transcription</keyword>
<dbReference type="OrthoDB" id="2143914at2759"/>
<dbReference type="CDD" id="cd00167">
    <property type="entry name" value="SANT"/>
    <property type="match status" value="2"/>
</dbReference>
<dbReference type="InterPro" id="IPR015495">
    <property type="entry name" value="Myb_TF_plants"/>
</dbReference>
<dbReference type="SUPFAM" id="SSF46689">
    <property type="entry name" value="Homeodomain-like"/>
    <property type="match status" value="1"/>
</dbReference>
<dbReference type="InParanoid" id="B9RRC9"/>
<dbReference type="SMART" id="SM00717">
    <property type="entry name" value="SANT"/>
    <property type="match status" value="2"/>
</dbReference>
<keyword evidence="5" id="KW-0010">Activator</keyword>
<evidence type="ECO:0000259" key="10">
    <source>
        <dbReference type="PROSITE" id="PS51294"/>
    </source>
</evidence>
<dbReference type="PANTHER" id="PTHR47999">
    <property type="entry name" value="TRANSCRIPTION FACTOR MYB8-RELATED-RELATED"/>
    <property type="match status" value="1"/>
</dbReference>
<dbReference type="AlphaFoldDB" id="B9RRC9"/>
<dbReference type="eggNOG" id="KOG0048">
    <property type="taxonomic scope" value="Eukaryota"/>
</dbReference>